<keyword evidence="3" id="KW-1185">Reference proteome</keyword>
<dbReference type="Proteomes" id="UP000681343">
    <property type="component" value="Chromosome"/>
</dbReference>
<dbReference type="Pfam" id="PF00403">
    <property type="entry name" value="HMA"/>
    <property type="match status" value="1"/>
</dbReference>
<dbReference type="InterPro" id="IPR006121">
    <property type="entry name" value="HMA_dom"/>
</dbReference>
<organism evidence="2 3">
    <name type="scientific">Vescimonas fastidiosa</name>
    <dbReference type="NCBI Taxonomy" id="2714353"/>
    <lineage>
        <taxon>Bacteria</taxon>
        <taxon>Bacillati</taxon>
        <taxon>Bacillota</taxon>
        <taxon>Clostridia</taxon>
        <taxon>Eubacteriales</taxon>
        <taxon>Oscillospiraceae</taxon>
        <taxon>Vescimonas</taxon>
    </lineage>
</organism>
<evidence type="ECO:0000259" key="1">
    <source>
        <dbReference type="PROSITE" id="PS50846"/>
    </source>
</evidence>
<protein>
    <recommendedName>
        <fullName evidence="1">HMA domain-containing protein</fullName>
    </recommendedName>
</protein>
<dbReference type="RefSeq" id="WP_212819767.1">
    <property type="nucleotide sequence ID" value="NZ_AP023415.1"/>
</dbReference>
<sequence>MTETILKIDGMMCGMCENHVCDTIRNQFTVKKVSASHTKGIATIISPEPLDEEALRKAIAETGYELKNVESKPYEKRGLFHR</sequence>
<evidence type="ECO:0000313" key="2">
    <source>
        <dbReference type="EMBL" id="BCK78778.1"/>
    </source>
</evidence>
<dbReference type="PROSITE" id="PS50846">
    <property type="entry name" value="HMA_2"/>
    <property type="match status" value="1"/>
</dbReference>
<dbReference type="KEGG" id="vfa:MM35RIKEN_09700"/>
<dbReference type="CDD" id="cd00371">
    <property type="entry name" value="HMA"/>
    <property type="match status" value="1"/>
</dbReference>
<gene>
    <name evidence="2" type="ORF">MM35RIKEN_09700</name>
</gene>
<reference evidence="2" key="1">
    <citation type="submission" date="2020-09" db="EMBL/GenBank/DDBJ databases">
        <title>New species isolated from human feces.</title>
        <authorList>
            <person name="Kitahara M."/>
            <person name="Shigeno Y."/>
            <person name="Shime M."/>
            <person name="Matsumoto Y."/>
            <person name="Nakamura S."/>
            <person name="Motooka D."/>
            <person name="Fukuoka S."/>
            <person name="Nishikawa H."/>
            <person name="Benno Y."/>
        </authorList>
    </citation>
    <scope>NUCLEOTIDE SEQUENCE</scope>
    <source>
        <strain evidence="2">MM35</strain>
    </source>
</reference>
<name>A0A810PPZ1_9FIRM</name>
<dbReference type="AlphaFoldDB" id="A0A810PPZ1"/>
<evidence type="ECO:0000313" key="3">
    <source>
        <dbReference type="Proteomes" id="UP000681343"/>
    </source>
</evidence>
<dbReference type="InterPro" id="IPR036163">
    <property type="entry name" value="HMA_dom_sf"/>
</dbReference>
<dbReference type="SUPFAM" id="SSF55008">
    <property type="entry name" value="HMA, heavy metal-associated domain"/>
    <property type="match status" value="1"/>
</dbReference>
<dbReference type="EMBL" id="AP023415">
    <property type="protein sequence ID" value="BCK78778.1"/>
    <property type="molecule type" value="Genomic_DNA"/>
</dbReference>
<feature type="domain" description="HMA" evidence="1">
    <location>
        <begin position="2"/>
        <end position="67"/>
    </location>
</feature>
<proteinExistence type="predicted"/>
<dbReference type="Gene3D" id="3.30.70.100">
    <property type="match status" value="1"/>
</dbReference>
<accession>A0A810PPZ1</accession>
<dbReference type="GO" id="GO:0046872">
    <property type="term" value="F:metal ion binding"/>
    <property type="evidence" value="ECO:0007669"/>
    <property type="project" value="InterPro"/>
</dbReference>